<reference evidence="2" key="1">
    <citation type="submission" date="2017-12" db="EMBL/GenBank/DDBJ databases">
        <title>The anti-staphylococcal lipolanthines contain the amino acid avionin.</title>
        <authorList>
            <person name="Wiebach V."/>
            <person name="Mainz A."/>
            <person name="Siegert M.-A.J."/>
            <person name="Jungmann N.A."/>
            <person name="Lesquame G."/>
            <person name="Tirat S."/>
            <person name="Dreux-Zigha A."/>
            <person name="Aszodi J."/>
            <person name="Le Beller D."/>
            <person name="Suessmuth R.D."/>
        </authorList>
    </citation>
    <scope>NUCLEOTIDE SEQUENCE</scope>
    <source>
        <strain evidence="2">5913</strain>
    </source>
</reference>
<dbReference type="InterPro" id="IPR000873">
    <property type="entry name" value="AMP-dep_synth/lig_dom"/>
</dbReference>
<organism evidence="2">
    <name type="scientific">Microbacterium arborescens</name>
    <dbReference type="NCBI Taxonomy" id="33883"/>
    <lineage>
        <taxon>Bacteria</taxon>
        <taxon>Bacillati</taxon>
        <taxon>Actinomycetota</taxon>
        <taxon>Actinomycetes</taxon>
        <taxon>Micrococcales</taxon>
        <taxon>Microbacteriaceae</taxon>
        <taxon>Microbacterium</taxon>
    </lineage>
</organism>
<dbReference type="SUPFAM" id="SSF56801">
    <property type="entry name" value="Acetyl-CoA synthetase-like"/>
    <property type="match status" value="1"/>
</dbReference>
<dbReference type="Gene3D" id="3.40.50.12780">
    <property type="entry name" value="N-terminal domain of ligase-like"/>
    <property type="match status" value="1"/>
</dbReference>
<dbReference type="InterPro" id="IPR042099">
    <property type="entry name" value="ANL_N_sf"/>
</dbReference>
<gene>
    <name evidence="2" type="primary">micE</name>
</gene>
<proteinExistence type="predicted"/>
<accession>A0A2L2P6R3</accession>
<dbReference type="EMBL" id="MG673929">
    <property type="protein sequence ID" value="AVH76814.1"/>
    <property type="molecule type" value="Genomic_DNA"/>
</dbReference>
<evidence type="ECO:0000259" key="1">
    <source>
        <dbReference type="Pfam" id="PF00501"/>
    </source>
</evidence>
<dbReference type="SMR" id="A0A2L2P6R3"/>
<dbReference type="PANTHER" id="PTHR43767:SF1">
    <property type="entry name" value="NONRIBOSOMAL PEPTIDE SYNTHASE PES1 (EUROFUNG)-RELATED"/>
    <property type="match status" value="1"/>
</dbReference>
<evidence type="ECO:0000313" key="2">
    <source>
        <dbReference type="EMBL" id="AVH76814.1"/>
    </source>
</evidence>
<protein>
    <submittedName>
        <fullName evidence="2">MicE</fullName>
    </submittedName>
</protein>
<sequence>MPLSLSAERRLDGHRVTAIDPSLPAAELIASVRERWDRHETILVDSASAPVGAVRLDLGSTDVALLQRTSGTTGAPRMFAFERAAVEAHAAATARAMEVPSGRRVAMAIRAGTAYYTSVVLMSMFNDNALVVFDPLDIDSAIRAILERQIDTLDAGVRFWQTTAVKARRNPAIIDALADLSVRGVGGDPLPPSVEAHYRQNGTPLANGYGLTQAGPNVAIGLRPSAKEGSCGRPLDGVECTIRDSELMVRSPFTAVGEVVDHQLVALSGTDDDGWLRTGDRARIVDGEVVPLGRLRDQTRAAS</sequence>
<dbReference type="PROSITE" id="PS00455">
    <property type="entry name" value="AMP_BINDING"/>
    <property type="match status" value="1"/>
</dbReference>
<dbReference type="AlphaFoldDB" id="A0A2L2P6R3"/>
<dbReference type="PANTHER" id="PTHR43767">
    <property type="entry name" value="LONG-CHAIN-FATTY-ACID--COA LIGASE"/>
    <property type="match status" value="1"/>
</dbReference>
<feature type="domain" description="AMP-dependent synthetase/ligase" evidence="1">
    <location>
        <begin position="55"/>
        <end position="260"/>
    </location>
</feature>
<dbReference type="Pfam" id="PF00501">
    <property type="entry name" value="AMP-binding"/>
    <property type="match status" value="1"/>
</dbReference>
<name>A0A2L2P6R3_9MICO</name>
<dbReference type="InterPro" id="IPR020845">
    <property type="entry name" value="AMP-binding_CS"/>
</dbReference>
<dbReference type="InterPro" id="IPR050237">
    <property type="entry name" value="ATP-dep_AMP-bd_enzyme"/>
</dbReference>